<accession>A0A2V4U0D1</accession>
<dbReference type="OrthoDB" id="924592at2"/>
<dbReference type="InterPro" id="IPR043143">
    <property type="entry name" value="Mal/L-sulf/L-lact_DH-like_NADP"/>
</dbReference>
<dbReference type="InterPro" id="IPR036111">
    <property type="entry name" value="Mal/L-sulfo/L-lacto_DH-like_sf"/>
</dbReference>
<evidence type="ECO:0000313" key="3">
    <source>
        <dbReference type="EMBL" id="PYE24354.1"/>
    </source>
</evidence>
<dbReference type="InterPro" id="IPR043144">
    <property type="entry name" value="Mal/L-sulf/L-lact_DH-like_ah"/>
</dbReference>
<evidence type="ECO:0000256" key="2">
    <source>
        <dbReference type="ARBA" id="ARBA00023002"/>
    </source>
</evidence>
<dbReference type="Pfam" id="PF02615">
    <property type="entry name" value="Ldh_2"/>
    <property type="match status" value="1"/>
</dbReference>
<dbReference type="Gene3D" id="1.10.1530.10">
    <property type="match status" value="1"/>
</dbReference>
<dbReference type="PANTHER" id="PTHR11091:SF0">
    <property type="entry name" value="MALATE DEHYDROGENASE"/>
    <property type="match status" value="1"/>
</dbReference>
<organism evidence="3 4">
    <name type="scientific">Paraburkholderia silvatlantica</name>
    <dbReference type="NCBI Taxonomy" id="321895"/>
    <lineage>
        <taxon>Bacteria</taxon>
        <taxon>Pseudomonadati</taxon>
        <taxon>Pseudomonadota</taxon>
        <taxon>Betaproteobacteria</taxon>
        <taxon>Burkholderiales</taxon>
        <taxon>Burkholderiaceae</taxon>
        <taxon>Paraburkholderia</taxon>
    </lineage>
</organism>
<sequence>MSNATAAKGSEVVIEARTLHAFVVAIWRAAGSEAREATLVADHLVEANLAGHDSHGVGMIPRYMLACREGELKLNAHAQVVRDAGAVLTIEAGRGFGQVTAFEAMEYGIERAKSLGVCALGLRNAHHIGRIGHWAEQCARAGLVSFHFVNVAGDPLVAPFGGIDRRFGTNPFCAAFPLEGRSPLVLDFATSAIAAGKVRVAYNKGVDVPADALIDSDGRPTRDPGALFSDTQHGALRAFGGAVAGHKGSGLAAMCEILAGALSGGFTTREQTIVSTHAIVNCMASVIVDPAAFDAPSREQEALAFVEWLKAARRAAGVDEILLPGEREDATRRAREAQGIPVDATSWSQIVDAARMAGVTEAEIAACEPLKPTASR</sequence>
<gene>
    <name evidence="3" type="ORF">C7410_106184</name>
</gene>
<dbReference type="GO" id="GO:0016491">
    <property type="term" value="F:oxidoreductase activity"/>
    <property type="evidence" value="ECO:0007669"/>
    <property type="project" value="UniProtKB-KW"/>
</dbReference>
<dbReference type="AlphaFoldDB" id="A0A2V4U0D1"/>
<comment type="similarity">
    <text evidence="1">Belongs to the LDH2/MDH2 oxidoreductase family.</text>
</comment>
<evidence type="ECO:0000313" key="4">
    <source>
        <dbReference type="Proteomes" id="UP000247772"/>
    </source>
</evidence>
<protein>
    <submittedName>
        <fullName evidence="3">Putative oxidoreductase</fullName>
    </submittedName>
</protein>
<name>A0A2V4U0D1_9BURK</name>
<dbReference type="Gene3D" id="3.30.1370.60">
    <property type="entry name" value="Hypothetical oxidoreductase yiak, domain 2"/>
    <property type="match status" value="1"/>
</dbReference>
<reference evidence="3 4" key="1">
    <citation type="submission" date="2018-06" db="EMBL/GenBank/DDBJ databases">
        <title>Genomic Encyclopedia of Type Strains, Phase IV (KMG-V): Genome sequencing to study the core and pangenomes of soil and plant-associated prokaryotes.</title>
        <authorList>
            <person name="Whitman W."/>
        </authorList>
    </citation>
    <scope>NUCLEOTIDE SEQUENCE [LARGE SCALE GENOMIC DNA]</scope>
    <source>
        <strain evidence="3 4">SRCL-318</strain>
    </source>
</reference>
<evidence type="ECO:0000256" key="1">
    <source>
        <dbReference type="ARBA" id="ARBA00006056"/>
    </source>
</evidence>
<comment type="caution">
    <text evidence="3">The sequence shown here is derived from an EMBL/GenBank/DDBJ whole genome shotgun (WGS) entry which is preliminary data.</text>
</comment>
<dbReference type="SUPFAM" id="SSF89733">
    <property type="entry name" value="L-sulfolactate dehydrogenase-like"/>
    <property type="match status" value="1"/>
</dbReference>
<dbReference type="RefSeq" id="WP_110854894.1">
    <property type="nucleotide sequence ID" value="NZ_QJSQ01000006.1"/>
</dbReference>
<dbReference type="PANTHER" id="PTHR11091">
    <property type="entry name" value="OXIDOREDUCTASE-RELATED"/>
    <property type="match status" value="1"/>
</dbReference>
<dbReference type="InterPro" id="IPR003767">
    <property type="entry name" value="Malate/L-lactate_DH-like"/>
</dbReference>
<dbReference type="Proteomes" id="UP000247772">
    <property type="component" value="Unassembled WGS sequence"/>
</dbReference>
<keyword evidence="2" id="KW-0560">Oxidoreductase</keyword>
<dbReference type="NCBIfam" id="NF007504">
    <property type="entry name" value="PRK10098.1"/>
    <property type="match status" value="1"/>
</dbReference>
<dbReference type="EMBL" id="QJSQ01000006">
    <property type="protein sequence ID" value="PYE24354.1"/>
    <property type="molecule type" value="Genomic_DNA"/>
</dbReference>
<proteinExistence type="inferred from homology"/>